<gene>
    <name evidence="2" type="ORF">MM415A00871_0020</name>
    <name evidence="1" type="ORF">MM415B01048_0015</name>
</gene>
<dbReference type="EMBL" id="MT141421">
    <property type="protein sequence ID" value="QJA60807.1"/>
    <property type="molecule type" value="Genomic_DNA"/>
</dbReference>
<dbReference type="EMBL" id="MT142383">
    <property type="protein sequence ID" value="QJA79494.1"/>
    <property type="molecule type" value="Genomic_DNA"/>
</dbReference>
<evidence type="ECO:0000313" key="1">
    <source>
        <dbReference type="EMBL" id="QJA60807.1"/>
    </source>
</evidence>
<protein>
    <submittedName>
        <fullName evidence="2">Uncharacterized protein</fullName>
    </submittedName>
</protein>
<sequence>MKTTQFDHIVFQLIHRVHPFRIGDNWDIHHREQKMVLMLAYKAKTSLSNDEISSMFGERHSVQSALRFLRYAPDIQVKIDELVKLMNHA</sequence>
<evidence type="ECO:0000313" key="2">
    <source>
        <dbReference type="EMBL" id="QJA79494.1"/>
    </source>
</evidence>
<accession>A0A6M3KCW3</accession>
<organism evidence="2">
    <name type="scientific">viral metagenome</name>
    <dbReference type="NCBI Taxonomy" id="1070528"/>
    <lineage>
        <taxon>unclassified sequences</taxon>
        <taxon>metagenomes</taxon>
        <taxon>organismal metagenomes</taxon>
    </lineage>
</organism>
<proteinExistence type="predicted"/>
<reference evidence="2" key="1">
    <citation type="submission" date="2020-03" db="EMBL/GenBank/DDBJ databases">
        <title>The deep terrestrial virosphere.</title>
        <authorList>
            <person name="Holmfeldt K."/>
            <person name="Nilsson E."/>
            <person name="Simone D."/>
            <person name="Lopez-Fernandez M."/>
            <person name="Wu X."/>
            <person name="de Brujin I."/>
            <person name="Lundin D."/>
            <person name="Andersson A."/>
            <person name="Bertilsson S."/>
            <person name="Dopson M."/>
        </authorList>
    </citation>
    <scope>NUCLEOTIDE SEQUENCE</scope>
    <source>
        <strain evidence="2">MM415A00871</strain>
        <strain evidence="1">MM415B01048</strain>
    </source>
</reference>
<dbReference type="AlphaFoldDB" id="A0A6M3KCW3"/>
<name>A0A6M3KCW3_9ZZZZ</name>